<feature type="compositionally biased region" description="Basic and acidic residues" evidence="1">
    <location>
        <begin position="99"/>
        <end position="114"/>
    </location>
</feature>
<dbReference type="Proteomes" id="UP000324091">
    <property type="component" value="Chromosome 11"/>
</dbReference>
<keyword evidence="2" id="KW-0472">Membrane</keyword>
<comment type="caution">
    <text evidence="3">The sequence shown here is derived from an EMBL/GenBank/DDBJ whole genome shotgun (WGS) entry which is preliminary data.</text>
</comment>
<organism evidence="3 4">
    <name type="scientific">Takifugu flavidus</name>
    <name type="common">sansaifugu</name>
    <dbReference type="NCBI Taxonomy" id="433684"/>
    <lineage>
        <taxon>Eukaryota</taxon>
        <taxon>Metazoa</taxon>
        <taxon>Chordata</taxon>
        <taxon>Craniata</taxon>
        <taxon>Vertebrata</taxon>
        <taxon>Euteleostomi</taxon>
        <taxon>Actinopterygii</taxon>
        <taxon>Neopterygii</taxon>
        <taxon>Teleostei</taxon>
        <taxon>Neoteleostei</taxon>
        <taxon>Acanthomorphata</taxon>
        <taxon>Eupercaria</taxon>
        <taxon>Tetraodontiformes</taxon>
        <taxon>Tetradontoidea</taxon>
        <taxon>Tetraodontidae</taxon>
        <taxon>Takifugu</taxon>
    </lineage>
</organism>
<feature type="transmembrane region" description="Helical" evidence="2">
    <location>
        <begin position="126"/>
        <end position="151"/>
    </location>
</feature>
<feature type="compositionally biased region" description="Polar residues" evidence="1">
    <location>
        <begin position="86"/>
        <end position="98"/>
    </location>
</feature>
<evidence type="ECO:0000313" key="3">
    <source>
        <dbReference type="EMBL" id="TWW78968.1"/>
    </source>
</evidence>
<keyword evidence="2" id="KW-0812">Transmembrane</keyword>
<keyword evidence="4" id="KW-1185">Reference proteome</keyword>
<proteinExistence type="predicted"/>
<feature type="region of interest" description="Disordered" evidence="1">
    <location>
        <begin position="86"/>
        <end position="120"/>
    </location>
</feature>
<dbReference type="EMBL" id="RHFK02000003">
    <property type="protein sequence ID" value="TWW78968.1"/>
    <property type="molecule type" value="Genomic_DNA"/>
</dbReference>
<evidence type="ECO:0000313" key="4">
    <source>
        <dbReference type="Proteomes" id="UP000324091"/>
    </source>
</evidence>
<name>A0A5C6PJR6_9TELE</name>
<sequence>MRHYRAKHENEAGGAAVMTFPPVCRCTSPRHHLKPWLHHAPRRKTLQKKVPRNWEPGMRVVWQQQERLQILICDCSHVTAAQPETFTSPELVSPSTTNEAEKPSTTDETEKPSTTDEDAPNSLSGVVMTVIISLYLFIVMVFLSSLIWFCIKSQKQIQEEPSAEMLAQNTVIYTNMRGKRKPPVKPLKPEGHQTFCEFSKKRMQTNGNIKTYENNNL</sequence>
<evidence type="ECO:0000256" key="1">
    <source>
        <dbReference type="SAM" id="MobiDB-lite"/>
    </source>
</evidence>
<keyword evidence="2" id="KW-1133">Transmembrane helix</keyword>
<gene>
    <name evidence="3" type="ORF">D4764_11G0010890</name>
</gene>
<reference evidence="3 4" key="1">
    <citation type="submission" date="2019-04" db="EMBL/GenBank/DDBJ databases">
        <title>Chromosome genome assembly for Takifugu flavidus.</title>
        <authorList>
            <person name="Xiao S."/>
        </authorList>
    </citation>
    <scope>NUCLEOTIDE SEQUENCE [LARGE SCALE GENOMIC DNA]</scope>
    <source>
        <strain evidence="3">HTHZ2018</strain>
        <tissue evidence="3">Muscle</tissue>
    </source>
</reference>
<dbReference type="AlphaFoldDB" id="A0A5C6PJR6"/>
<protein>
    <submittedName>
        <fullName evidence="3">Uncharacterized protein</fullName>
    </submittedName>
</protein>
<evidence type="ECO:0000256" key="2">
    <source>
        <dbReference type="SAM" id="Phobius"/>
    </source>
</evidence>
<accession>A0A5C6PJR6</accession>